<organism evidence="1 2">
    <name type="scientific">Scortum barcoo</name>
    <name type="common">barcoo grunter</name>
    <dbReference type="NCBI Taxonomy" id="214431"/>
    <lineage>
        <taxon>Eukaryota</taxon>
        <taxon>Metazoa</taxon>
        <taxon>Chordata</taxon>
        <taxon>Craniata</taxon>
        <taxon>Vertebrata</taxon>
        <taxon>Euteleostomi</taxon>
        <taxon>Actinopterygii</taxon>
        <taxon>Neopterygii</taxon>
        <taxon>Teleostei</taxon>
        <taxon>Neoteleostei</taxon>
        <taxon>Acanthomorphata</taxon>
        <taxon>Eupercaria</taxon>
        <taxon>Centrarchiformes</taxon>
        <taxon>Terapontoidei</taxon>
        <taxon>Terapontidae</taxon>
        <taxon>Scortum</taxon>
    </lineage>
</organism>
<accession>A0ACB8WSQ6</accession>
<name>A0ACB8WSQ6_9TELE</name>
<gene>
    <name evidence="1" type="ORF">L3Q82_007137</name>
</gene>
<dbReference type="EMBL" id="CM041536">
    <property type="protein sequence ID" value="KAI3370878.1"/>
    <property type="molecule type" value="Genomic_DNA"/>
</dbReference>
<proteinExistence type="predicted"/>
<sequence length="162" mass="16963">MVLLGCKSPKLKHVVCHRRQLYMILKDADSHLNLTLNFKVDGFNYIVFVISETMKCFGCGAEGHLIPSLPRGQEGKRPGLLGSQEAGGDAGSSGFGRPVEDAGAWPGATRVTLPRLWRRGPGRTLASAQREVGGGLAPLGGCGGLAPRAWKAGGGRLALGSS</sequence>
<reference evidence="1" key="1">
    <citation type="submission" date="2022-04" db="EMBL/GenBank/DDBJ databases">
        <title>Jade perch genome.</title>
        <authorList>
            <person name="Chao B."/>
        </authorList>
    </citation>
    <scope>NUCLEOTIDE SEQUENCE</scope>
    <source>
        <strain evidence="1">CB-2022</strain>
    </source>
</reference>
<protein>
    <submittedName>
        <fullName evidence="1">Uncharacterized protein</fullName>
    </submittedName>
</protein>
<keyword evidence="2" id="KW-1185">Reference proteome</keyword>
<comment type="caution">
    <text evidence="1">The sequence shown here is derived from an EMBL/GenBank/DDBJ whole genome shotgun (WGS) entry which is preliminary data.</text>
</comment>
<evidence type="ECO:0000313" key="1">
    <source>
        <dbReference type="EMBL" id="KAI3370878.1"/>
    </source>
</evidence>
<evidence type="ECO:0000313" key="2">
    <source>
        <dbReference type="Proteomes" id="UP000831701"/>
    </source>
</evidence>
<dbReference type="Proteomes" id="UP000831701">
    <property type="component" value="Chromosome 6"/>
</dbReference>